<dbReference type="InterPro" id="IPR036291">
    <property type="entry name" value="NAD(P)-bd_dom_sf"/>
</dbReference>
<evidence type="ECO:0000313" key="4">
    <source>
        <dbReference type="EMBL" id="KAL3427477.1"/>
    </source>
</evidence>
<organism evidence="4 5">
    <name type="scientific">Phlyctema vagabunda</name>
    <dbReference type="NCBI Taxonomy" id="108571"/>
    <lineage>
        <taxon>Eukaryota</taxon>
        <taxon>Fungi</taxon>
        <taxon>Dikarya</taxon>
        <taxon>Ascomycota</taxon>
        <taxon>Pezizomycotina</taxon>
        <taxon>Leotiomycetes</taxon>
        <taxon>Helotiales</taxon>
        <taxon>Dermateaceae</taxon>
        <taxon>Phlyctema</taxon>
    </lineage>
</organism>
<dbReference type="Pfam" id="PF01370">
    <property type="entry name" value="Epimerase"/>
    <property type="match status" value="1"/>
</dbReference>
<protein>
    <submittedName>
        <fullName evidence="4">Nad dependent epimerase</fullName>
    </submittedName>
</protein>
<dbReference type="InterPro" id="IPR001509">
    <property type="entry name" value="Epimerase_deHydtase"/>
</dbReference>
<feature type="domain" description="NAD-dependent epimerase/dehydratase" evidence="3">
    <location>
        <begin position="12"/>
        <end position="273"/>
    </location>
</feature>
<name>A0ABR4PWD5_9HELO</name>
<sequence>MTSPPSNGKTLLITGINGFIASALGLHVLSKGYSLVGTARRAATTKALLEGPYAAFASRVKIVEVPNMTVDGAFDQAVKGVHGIFHTASPINFGLDSYDATVVTAEKGSLSLLYSALKAGPQLESVVVTSSVAAIFDSSKPIGYTFTELDLAFTNFDLAIKEREKQKSIHPGLLYSASKIAAERAVWRFRDEIKPPFAISTVNPTVVIGPPVVVAATASSLNETLKPVFEILSGASETLPPPIGSASYVDVRDVALIHLWAYENPQKANGERYLASGGYCPPQVIADILSTSGWEHTTKGVPGEGYIGYNAASGSVDRIEYPEAQYKLDGRKAEAEMGFTYISAKDSIRDTAEALKVLL</sequence>
<dbReference type="PANTHER" id="PTHR10366:SF564">
    <property type="entry name" value="STEROL-4-ALPHA-CARBOXYLATE 3-DEHYDROGENASE, DECARBOXYLATING"/>
    <property type="match status" value="1"/>
</dbReference>
<dbReference type="EMBL" id="JBFCZG010000001">
    <property type="protein sequence ID" value="KAL3427477.1"/>
    <property type="molecule type" value="Genomic_DNA"/>
</dbReference>
<comment type="similarity">
    <text evidence="2">Belongs to the NAD(P)-dependent epimerase/dehydratase family. Dihydroflavonol-4-reductase subfamily.</text>
</comment>
<evidence type="ECO:0000313" key="5">
    <source>
        <dbReference type="Proteomes" id="UP001629113"/>
    </source>
</evidence>
<keyword evidence="1" id="KW-0560">Oxidoreductase</keyword>
<reference evidence="4 5" key="1">
    <citation type="submission" date="2024-06" db="EMBL/GenBank/DDBJ databases">
        <title>Complete genome of Phlyctema vagabunda strain 19-DSS-EL-015.</title>
        <authorList>
            <person name="Fiorenzani C."/>
        </authorList>
    </citation>
    <scope>NUCLEOTIDE SEQUENCE [LARGE SCALE GENOMIC DNA]</scope>
    <source>
        <strain evidence="4 5">19-DSS-EL-015</strain>
    </source>
</reference>
<dbReference type="InterPro" id="IPR050425">
    <property type="entry name" value="NAD(P)_dehydrat-like"/>
</dbReference>
<dbReference type="Gene3D" id="3.40.50.720">
    <property type="entry name" value="NAD(P)-binding Rossmann-like Domain"/>
    <property type="match status" value="1"/>
</dbReference>
<evidence type="ECO:0000256" key="2">
    <source>
        <dbReference type="ARBA" id="ARBA00023445"/>
    </source>
</evidence>
<evidence type="ECO:0000259" key="3">
    <source>
        <dbReference type="Pfam" id="PF01370"/>
    </source>
</evidence>
<comment type="caution">
    <text evidence="4">The sequence shown here is derived from an EMBL/GenBank/DDBJ whole genome shotgun (WGS) entry which is preliminary data.</text>
</comment>
<dbReference type="Proteomes" id="UP001629113">
    <property type="component" value="Unassembled WGS sequence"/>
</dbReference>
<gene>
    <name evidence="4" type="ORF">PVAG01_00986</name>
</gene>
<dbReference type="SUPFAM" id="SSF51735">
    <property type="entry name" value="NAD(P)-binding Rossmann-fold domains"/>
    <property type="match status" value="1"/>
</dbReference>
<dbReference type="PANTHER" id="PTHR10366">
    <property type="entry name" value="NAD DEPENDENT EPIMERASE/DEHYDRATASE"/>
    <property type="match status" value="1"/>
</dbReference>
<keyword evidence="5" id="KW-1185">Reference proteome</keyword>
<proteinExistence type="inferred from homology"/>
<accession>A0ABR4PWD5</accession>
<evidence type="ECO:0000256" key="1">
    <source>
        <dbReference type="ARBA" id="ARBA00023002"/>
    </source>
</evidence>